<sequence length="247" mass="27922">MIVFLSETKAYEDRMQVIAKKIGFQNLVAIGPKGRAGGLCMLWVNDLEVEILEFNSNMIAIQIKECNVCWSLVGFYGPPYKAKHLKTWINLCALLETIQGPWMCCWDFNVLIDDTEKVRGVCGSSSTPGYLKELMFDLAAMDLGFVGNKFTWSNHRWGRNSIREWLDSGIANIYLRLAFPKATVLHLGGVNSDHCPLLIDTNPDDSFSPRPFRFEAVWAKDPRCYEVINLAWNKNFVGSAGVRTTTL</sequence>
<gene>
    <name evidence="1" type="ORF">FSB_LOCUS48117</name>
</gene>
<evidence type="ECO:0000313" key="1">
    <source>
        <dbReference type="EMBL" id="SPD20235.1"/>
    </source>
</evidence>
<evidence type="ECO:0008006" key="2">
    <source>
        <dbReference type="Google" id="ProtNLM"/>
    </source>
</evidence>
<dbReference type="Gene3D" id="3.60.10.10">
    <property type="entry name" value="Endonuclease/exonuclease/phosphatase"/>
    <property type="match status" value="1"/>
</dbReference>
<protein>
    <recommendedName>
        <fullName evidence="2">Endonuclease/exonuclease/phosphatase domain-containing protein</fullName>
    </recommendedName>
</protein>
<dbReference type="AlphaFoldDB" id="A0A2N9I7H8"/>
<name>A0A2N9I7H8_FAGSY</name>
<accession>A0A2N9I7H8</accession>
<dbReference type="SUPFAM" id="SSF56219">
    <property type="entry name" value="DNase I-like"/>
    <property type="match status" value="1"/>
</dbReference>
<proteinExistence type="predicted"/>
<organism evidence="1">
    <name type="scientific">Fagus sylvatica</name>
    <name type="common">Beechnut</name>
    <dbReference type="NCBI Taxonomy" id="28930"/>
    <lineage>
        <taxon>Eukaryota</taxon>
        <taxon>Viridiplantae</taxon>
        <taxon>Streptophyta</taxon>
        <taxon>Embryophyta</taxon>
        <taxon>Tracheophyta</taxon>
        <taxon>Spermatophyta</taxon>
        <taxon>Magnoliopsida</taxon>
        <taxon>eudicotyledons</taxon>
        <taxon>Gunneridae</taxon>
        <taxon>Pentapetalae</taxon>
        <taxon>rosids</taxon>
        <taxon>fabids</taxon>
        <taxon>Fagales</taxon>
        <taxon>Fagaceae</taxon>
        <taxon>Fagus</taxon>
    </lineage>
</organism>
<dbReference type="PANTHER" id="PTHR33710">
    <property type="entry name" value="BNAC02G09200D PROTEIN"/>
    <property type="match status" value="1"/>
</dbReference>
<dbReference type="PANTHER" id="PTHR33710:SF77">
    <property type="entry name" value="DNASE I-LIKE SUPERFAMILY PROTEIN"/>
    <property type="match status" value="1"/>
</dbReference>
<dbReference type="EMBL" id="OIVN01004979">
    <property type="protein sequence ID" value="SPD20235.1"/>
    <property type="molecule type" value="Genomic_DNA"/>
</dbReference>
<dbReference type="InterPro" id="IPR036691">
    <property type="entry name" value="Endo/exonu/phosph_ase_sf"/>
</dbReference>
<reference evidence="1" key="1">
    <citation type="submission" date="2018-02" db="EMBL/GenBank/DDBJ databases">
        <authorList>
            <person name="Cohen D.B."/>
            <person name="Kent A.D."/>
        </authorList>
    </citation>
    <scope>NUCLEOTIDE SEQUENCE</scope>
</reference>